<keyword evidence="2" id="KW-0472">Membrane</keyword>
<evidence type="ECO:0000313" key="4">
    <source>
        <dbReference type="WBParaSite" id="ALUE_0001698301-mRNA-1"/>
    </source>
</evidence>
<proteinExistence type="predicted"/>
<sequence length="110" mass="12265">MHSCTNKRQFFENKVYGKLCTFAYAVSALPSLMLPFTSLFNVVSWKRSLFSKSHLFQPSFSSAINCADLLDRTVSILVRFLCHRRPSSVPSTLGSTSMNGNHSLPQGTCL</sequence>
<organism evidence="3 4">
    <name type="scientific">Ascaris lumbricoides</name>
    <name type="common">Giant roundworm</name>
    <dbReference type="NCBI Taxonomy" id="6252"/>
    <lineage>
        <taxon>Eukaryota</taxon>
        <taxon>Metazoa</taxon>
        <taxon>Ecdysozoa</taxon>
        <taxon>Nematoda</taxon>
        <taxon>Chromadorea</taxon>
        <taxon>Rhabditida</taxon>
        <taxon>Spirurina</taxon>
        <taxon>Ascaridomorpha</taxon>
        <taxon>Ascaridoidea</taxon>
        <taxon>Ascarididae</taxon>
        <taxon>Ascaris</taxon>
    </lineage>
</organism>
<keyword evidence="3" id="KW-1185">Reference proteome</keyword>
<name>A0A0M3IFJ1_ASCLU</name>
<dbReference type="AlphaFoldDB" id="A0A0M3IFJ1"/>
<protein>
    <submittedName>
        <fullName evidence="4">Ovule protein</fullName>
    </submittedName>
</protein>
<dbReference type="WBParaSite" id="ALUE_0001698301-mRNA-1">
    <property type="protein sequence ID" value="ALUE_0001698301-mRNA-1"/>
    <property type="gene ID" value="ALUE_0001698301"/>
</dbReference>
<reference evidence="4" key="1">
    <citation type="submission" date="2017-02" db="UniProtKB">
        <authorList>
            <consortium name="WormBaseParasite"/>
        </authorList>
    </citation>
    <scope>IDENTIFICATION</scope>
</reference>
<accession>A0A0M3IFJ1</accession>
<keyword evidence="2" id="KW-0812">Transmembrane</keyword>
<feature type="transmembrane region" description="Helical" evidence="2">
    <location>
        <begin position="22"/>
        <end position="43"/>
    </location>
</feature>
<evidence type="ECO:0000256" key="1">
    <source>
        <dbReference type="SAM" id="MobiDB-lite"/>
    </source>
</evidence>
<dbReference type="Proteomes" id="UP000036681">
    <property type="component" value="Unplaced"/>
</dbReference>
<evidence type="ECO:0000256" key="2">
    <source>
        <dbReference type="SAM" id="Phobius"/>
    </source>
</evidence>
<feature type="region of interest" description="Disordered" evidence="1">
    <location>
        <begin position="88"/>
        <end position="110"/>
    </location>
</feature>
<evidence type="ECO:0000313" key="3">
    <source>
        <dbReference type="Proteomes" id="UP000036681"/>
    </source>
</evidence>
<keyword evidence="2" id="KW-1133">Transmembrane helix</keyword>